<gene>
    <name evidence="1" type="ORF">GL279_03280</name>
</gene>
<name>A0A844H2A8_9RHOB</name>
<dbReference type="OrthoDB" id="7202530at2"/>
<organism evidence="1 2">
    <name type="scientific">Paracoccus limosus</name>
    <dbReference type="NCBI Taxonomy" id="913252"/>
    <lineage>
        <taxon>Bacteria</taxon>
        <taxon>Pseudomonadati</taxon>
        <taxon>Pseudomonadota</taxon>
        <taxon>Alphaproteobacteria</taxon>
        <taxon>Rhodobacterales</taxon>
        <taxon>Paracoccaceae</taxon>
        <taxon>Paracoccus</taxon>
    </lineage>
</organism>
<dbReference type="AlphaFoldDB" id="A0A844H2A8"/>
<dbReference type="Gene3D" id="3.40.50.300">
    <property type="entry name" value="P-loop containing nucleotide triphosphate hydrolases"/>
    <property type="match status" value="1"/>
</dbReference>
<dbReference type="InterPro" id="IPR027417">
    <property type="entry name" value="P-loop_NTPase"/>
</dbReference>
<accession>A0A844H2A8</accession>
<evidence type="ECO:0008006" key="3">
    <source>
        <dbReference type="Google" id="ProtNLM"/>
    </source>
</evidence>
<sequence>MTLHPFPARAAPFGRAAHLAALLRAKLTAPVLSEAFGAHPLDGAAAGFVLAALPVGRVLWVQDRLSRAETGAPFLPGVGRALLRLELGRAQDVLAAMEDGLRSIALAGVVGELYGSPCALDFTASRRLALRAEAAGLPCWLIRHAAPVADASAARMRWRLAALASLPDPDDPAAPGLPRWRAELFRGRGLPASVWEMRHDRAAGRLDLAPFAGDGSVAGAAAPAGRSMAR</sequence>
<keyword evidence="2" id="KW-1185">Reference proteome</keyword>
<protein>
    <recommendedName>
        <fullName evidence="3">Protein ImuA</fullName>
    </recommendedName>
</protein>
<proteinExistence type="predicted"/>
<dbReference type="EMBL" id="WMIF01000003">
    <property type="protein sequence ID" value="MTH33613.1"/>
    <property type="molecule type" value="Genomic_DNA"/>
</dbReference>
<reference evidence="1 2" key="1">
    <citation type="submission" date="2019-11" db="EMBL/GenBank/DDBJ databases">
        <authorList>
            <person name="Dong K."/>
        </authorList>
    </citation>
    <scope>NUCLEOTIDE SEQUENCE [LARGE SCALE GENOMIC DNA]</scope>
    <source>
        <strain evidence="1 2">JCM 17370</strain>
    </source>
</reference>
<dbReference type="RefSeq" id="WP_155063180.1">
    <property type="nucleotide sequence ID" value="NZ_WMIF01000003.1"/>
</dbReference>
<comment type="caution">
    <text evidence="1">The sequence shown here is derived from an EMBL/GenBank/DDBJ whole genome shotgun (WGS) entry which is preliminary data.</text>
</comment>
<evidence type="ECO:0000313" key="1">
    <source>
        <dbReference type="EMBL" id="MTH33613.1"/>
    </source>
</evidence>
<evidence type="ECO:0000313" key="2">
    <source>
        <dbReference type="Proteomes" id="UP000442533"/>
    </source>
</evidence>
<dbReference type="Proteomes" id="UP000442533">
    <property type="component" value="Unassembled WGS sequence"/>
</dbReference>